<reference evidence="1" key="1">
    <citation type="submission" date="2021-02" db="EMBL/GenBank/DDBJ databases">
        <authorList>
            <consortium name="DOE Joint Genome Institute"/>
            <person name="Ahrendt S."/>
            <person name="Looney B.P."/>
            <person name="Miyauchi S."/>
            <person name="Morin E."/>
            <person name="Drula E."/>
            <person name="Courty P.E."/>
            <person name="Chicoki N."/>
            <person name="Fauchery L."/>
            <person name="Kohler A."/>
            <person name="Kuo A."/>
            <person name="Labutti K."/>
            <person name="Pangilinan J."/>
            <person name="Lipzen A."/>
            <person name="Riley R."/>
            <person name="Andreopoulos W."/>
            <person name="He G."/>
            <person name="Johnson J."/>
            <person name="Barry K.W."/>
            <person name="Grigoriev I.V."/>
            <person name="Nagy L."/>
            <person name="Hibbett D."/>
            <person name="Henrissat B."/>
            <person name="Matheny P.B."/>
            <person name="Labbe J."/>
            <person name="Martin F."/>
        </authorList>
    </citation>
    <scope>NUCLEOTIDE SEQUENCE</scope>
    <source>
        <strain evidence="1">EC-137</strain>
    </source>
</reference>
<accession>A0ACB8QX41</accession>
<reference evidence="1" key="2">
    <citation type="journal article" date="2022" name="New Phytol.">
        <title>Evolutionary transition to the ectomycorrhizal habit in the genomes of a hyperdiverse lineage of mushroom-forming fungi.</title>
        <authorList>
            <person name="Looney B."/>
            <person name="Miyauchi S."/>
            <person name="Morin E."/>
            <person name="Drula E."/>
            <person name="Courty P.E."/>
            <person name="Kohler A."/>
            <person name="Kuo A."/>
            <person name="LaButti K."/>
            <person name="Pangilinan J."/>
            <person name="Lipzen A."/>
            <person name="Riley R."/>
            <person name="Andreopoulos W."/>
            <person name="He G."/>
            <person name="Johnson J."/>
            <person name="Nolan M."/>
            <person name="Tritt A."/>
            <person name="Barry K.W."/>
            <person name="Grigoriev I.V."/>
            <person name="Nagy L.G."/>
            <person name="Hibbett D."/>
            <person name="Henrissat B."/>
            <person name="Matheny P.B."/>
            <person name="Labbe J."/>
            <person name="Martin F.M."/>
        </authorList>
    </citation>
    <scope>NUCLEOTIDE SEQUENCE</scope>
    <source>
        <strain evidence="1">EC-137</strain>
    </source>
</reference>
<organism evidence="1 2">
    <name type="scientific">Vararia minispora EC-137</name>
    <dbReference type="NCBI Taxonomy" id="1314806"/>
    <lineage>
        <taxon>Eukaryota</taxon>
        <taxon>Fungi</taxon>
        <taxon>Dikarya</taxon>
        <taxon>Basidiomycota</taxon>
        <taxon>Agaricomycotina</taxon>
        <taxon>Agaricomycetes</taxon>
        <taxon>Russulales</taxon>
        <taxon>Lachnocladiaceae</taxon>
        <taxon>Vararia</taxon>
    </lineage>
</organism>
<keyword evidence="2" id="KW-1185">Reference proteome</keyword>
<comment type="caution">
    <text evidence="1">The sequence shown here is derived from an EMBL/GenBank/DDBJ whole genome shotgun (WGS) entry which is preliminary data.</text>
</comment>
<evidence type="ECO:0000313" key="1">
    <source>
        <dbReference type="EMBL" id="KAI0036431.1"/>
    </source>
</evidence>
<proteinExistence type="predicted"/>
<name>A0ACB8QX41_9AGAM</name>
<sequence>MRNEVAPLGERDKYKKRALISIMVQTPRPNVIGVPSFLLQTAPLLSGIYGTIGVLENDISILLVDKIAVSAREFANGDNKAIKRSTVFGVHLFATVYCGLLSPEAIPPLDNLKPNANPIACGLDLANSTTWLYGVEALSTPSEVDYDGGQKMANVADRDVCEDKRKCGLIKAMRALPSAGPLALFMSAYHSALQVGSRCQCISLR</sequence>
<dbReference type="Proteomes" id="UP000814128">
    <property type="component" value="Unassembled WGS sequence"/>
</dbReference>
<protein>
    <submittedName>
        <fullName evidence="1">Uncharacterized protein</fullName>
    </submittedName>
</protein>
<dbReference type="EMBL" id="MU273471">
    <property type="protein sequence ID" value="KAI0036431.1"/>
    <property type="molecule type" value="Genomic_DNA"/>
</dbReference>
<gene>
    <name evidence="1" type="ORF">K488DRAFT_82051</name>
</gene>
<evidence type="ECO:0000313" key="2">
    <source>
        <dbReference type="Proteomes" id="UP000814128"/>
    </source>
</evidence>